<organism evidence="1 2">
    <name type="scientific">Araneus ventricosus</name>
    <name type="common">Orbweaver spider</name>
    <name type="synonym">Epeira ventricosa</name>
    <dbReference type="NCBI Taxonomy" id="182803"/>
    <lineage>
        <taxon>Eukaryota</taxon>
        <taxon>Metazoa</taxon>
        <taxon>Ecdysozoa</taxon>
        <taxon>Arthropoda</taxon>
        <taxon>Chelicerata</taxon>
        <taxon>Arachnida</taxon>
        <taxon>Araneae</taxon>
        <taxon>Araneomorphae</taxon>
        <taxon>Entelegynae</taxon>
        <taxon>Araneoidea</taxon>
        <taxon>Araneidae</taxon>
        <taxon>Araneus</taxon>
    </lineage>
</organism>
<evidence type="ECO:0000313" key="1">
    <source>
        <dbReference type="EMBL" id="GBM88618.1"/>
    </source>
</evidence>
<sequence length="111" mass="12139">MVYMTLQGCQGKSMDSKTWSEEDINPTERNQVTAAPGNKKAKESSQLNVLLYSAGSQVFKLPQGWFTIMPRPKHQGPIALGCQSCPGGGGCNLGILTHLGLIIFRYLERDP</sequence>
<accession>A0A4Y2JGN7</accession>
<proteinExistence type="predicted"/>
<dbReference type="EMBL" id="BGPR01003479">
    <property type="protein sequence ID" value="GBM88618.1"/>
    <property type="molecule type" value="Genomic_DNA"/>
</dbReference>
<gene>
    <name evidence="1" type="ORF">AVEN_207114_1</name>
</gene>
<keyword evidence="2" id="KW-1185">Reference proteome</keyword>
<evidence type="ECO:0000313" key="2">
    <source>
        <dbReference type="Proteomes" id="UP000499080"/>
    </source>
</evidence>
<comment type="caution">
    <text evidence="1">The sequence shown here is derived from an EMBL/GenBank/DDBJ whole genome shotgun (WGS) entry which is preliminary data.</text>
</comment>
<protein>
    <submittedName>
        <fullName evidence="1">Uncharacterized protein</fullName>
    </submittedName>
</protein>
<dbReference type="AlphaFoldDB" id="A0A4Y2JGN7"/>
<reference evidence="1 2" key="1">
    <citation type="journal article" date="2019" name="Sci. Rep.">
        <title>Orb-weaving spider Araneus ventricosus genome elucidates the spidroin gene catalogue.</title>
        <authorList>
            <person name="Kono N."/>
            <person name="Nakamura H."/>
            <person name="Ohtoshi R."/>
            <person name="Moran D.A.P."/>
            <person name="Shinohara A."/>
            <person name="Yoshida Y."/>
            <person name="Fujiwara M."/>
            <person name="Mori M."/>
            <person name="Tomita M."/>
            <person name="Arakawa K."/>
        </authorList>
    </citation>
    <scope>NUCLEOTIDE SEQUENCE [LARGE SCALE GENOMIC DNA]</scope>
</reference>
<dbReference type="Proteomes" id="UP000499080">
    <property type="component" value="Unassembled WGS sequence"/>
</dbReference>
<name>A0A4Y2JGN7_ARAVE</name>